<dbReference type="EMBL" id="CP063458">
    <property type="protein sequence ID" value="QOV88575.1"/>
    <property type="molecule type" value="Genomic_DNA"/>
</dbReference>
<name>A0A7M2WSS4_9BACT</name>
<keyword evidence="2" id="KW-1185">Reference proteome</keyword>
<gene>
    <name evidence="1" type="ORF">IPV69_20365</name>
</gene>
<dbReference type="RefSeq" id="WP_206291564.1">
    <property type="nucleotide sequence ID" value="NZ_CP063458.1"/>
</dbReference>
<dbReference type="InterPro" id="IPR008307">
    <property type="entry name" value="UCP018957"/>
</dbReference>
<dbReference type="InterPro" id="IPR014923">
    <property type="entry name" value="DUF1802"/>
</dbReference>
<dbReference type="Proteomes" id="UP000593765">
    <property type="component" value="Chromosome"/>
</dbReference>
<dbReference type="Pfam" id="PF08819">
    <property type="entry name" value="DUF1802"/>
    <property type="match status" value="1"/>
</dbReference>
<evidence type="ECO:0000313" key="1">
    <source>
        <dbReference type="EMBL" id="QOV88575.1"/>
    </source>
</evidence>
<reference evidence="1 2" key="1">
    <citation type="submission" date="2020-10" db="EMBL/GenBank/DDBJ databases">
        <title>Wide distribution of Phycisphaera-like planctomycetes from WD2101 soil group in peatlands and genome analysis of the first cultivated representative.</title>
        <authorList>
            <person name="Dedysh S.N."/>
            <person name="Beletsky A.V."/>
            <person name="Ivanova A."/>
            <person name="Kulichevskaya I.S."/>
            <person name="Suzina N.E."/>
            <person name="Philippov D.A."/>
            <person name="Rakitin A.L."/>
            <person name="Mardanov A.V."/>
            <person name="Ravin N.V."/>
        </authorList>
    </citation>
    <scope>NUCLEOTIDE SEQUENCE [LARGE SCALE GENOMIC DNA]</scope>
    <source>
        <strain evidence="1 2">M1803</strain>
    </source>
</reference>
<dbReference type="PIRSF" id="PIRSF018957">
    <property type="entry name" value="UCP018957"/>
    <property type="match status" value="1"/>
</dbReference>
<organism evidence="1 2">
    <name type="scientific">Humisphaera borealis</name>
    <dbReference type="NCBI Taxonomy" id="2807512"/>
    <lineage>
        <taxon>Bacteria</taxon>
        <taxon>Pseudomonadati</taxon>
        <taxon>Planctomycetota</taxon>
        <taxon>Phycisphaerae</taxon>
        <taxon>Tepidisphaerales</taxon>
        <taxon>Tepidisphaeraceae</taxon>
        <taxon>Humisphaera</taxon>
    </lineage>
</organism>
<evidence type="ECO:0000313" key="2">
    <source>
        <dbReference type="Proteomes" id="UP000593765"/>
    </source>
</evidence>
<protein>
    <submittedName>
        <fullName evidence="1">DUF1802 family protein</fullName>
    </submittedName>
</protein>
<accession>A0A7M2WSS4</accession>
<sequence length="191" mass="21187">MLPPSLHTGLKEWKLLTDALASGRQIMLLRKGGIIETAGEFELESRHFVFFPTYIHQNMAMVKPGDQAGFESHAVEPKKVTLAIAGEVTDIVPVAHRSQVDKLENEHVWTPPLIDMRFSYKPENPLYIVLVRAYRLATPVTVVNSPAYAGCKSWVPLIEPVNTAGATPALDERDYAAKRDRILSVVGTGLR</sequence>
<dbReference type="KEGG" id="hbs:IPV69_20365"/>
<proteinExistence type="predicted"/>
<dbReference type="AlphaFoldDB" id="A0A7M2WSS4"/>